<reference evidence="5 6" key="1">
    <citation type="submission" date="2018-08" db="EMBL/GenBank/DDBJ databases">
        <title>A genome reference for cultivated species of the human gut microbiota.</title>
        <authorList>
            <person name="Zou Y."/>
            <person name="Xue W."/>
            <person name="Luo G."/>
        </authorList>
    </citation>
    <scope>NUCLEOTIDE SEQUENCE [LARGE SCALE GENOMIC DNA]</scope>
    <source>
        <strain evidence="4 5">AF10-31</strain>
        <strain evidence="3 6">AF22-10AC</strain>
    </source>
</reference>
<dbReference type="Proteomes" id="UP000284651">
    <property type="component" value="Unassembled WGS sequence"/>
</dbReference>
<dbReference type="PANTHER" id="PTHR38133">
    <property type="entry name" value="SLR1429 PROTEIN"/>
    <property type="match status" value="1"/>
</dbReference>
<keyword evidence="1" id="KW-0479">Metal-binding</keyword>
<keyword evidence="1" id="KW-0862">Zinc</keyword>
<accession>A0A413CRV6</accession>
<gene>
    <name evidence="4" type="ORF">DWV56_09665</name>
    <name evidence="3" type="ORF">DWX92_09525</name>
</gene>
<sequence>MAKYWTASMQYSQMSIEELQRKAQESVKTAKNKGKEMHPIIVDGRQIAKSWWGMAWCKNIEQYADYASRIERGKRYVRSGAVVDLQIVKGKVKARVQGSRKAPYKVEINISPLKEEICEDIIEKCSSQIQNLQELVNGQFPESLKEIFLSENGLFPSQREISFNCSCPDWALMCKHVAAVLYGIGTKLDENPFLFFELRGIDVNKLVDVTIKDHVDSLLEHANMPPTDRVMDDSCIETLFGLK</sequence>
<comment type="caution">
    <text evidence="4">The sequence shown here is derived from an EMBL/GenBank/DDBJ whole genome shotgun (WGS) entry which is preliminary data.</text>
</comment>
<protein>
    <recommendedName>
        <fullName evidence="2">SWIM-type domain-containing protein</fullName>
    </recommendedName>
</protein>
<evidence type="ECO:0000313" key="4">
    <source>
        <dbReference type="EMBL" id="RGW73164.1"/>
    </source>
</evidence>
<evidence type="ECO:0000259" key="2">
    <source>
        <dbReference type="PROSITE" id="PS50966"/>
    </source>
</evidence>
<proteinExistence type="predicted"/>
<dbReference type="GO" id="GO:0008270">
    <property type="term" value="F:zinc ion binding"/>
    <property type="evidence" value="ECO:0007669"/>
    <property type="project" value="UniProtKB-KW"/>
</dbReference>
<organism evidence="4 5">
    <name type="scientific">Holdemanella biformis</name>
    <dbReference type="NCBI Taxonomy" id="1735"/>
    <lineage>
        <taxon>Bacteria</taxon>
        <taxon>Bacillati</taxon>
        <taxon>Bacillota</taxon>
        <taxon>Erysipelotrichia</taxon>
        <taxon>Erysipelotrichales</taxon>
        <taxon>Erysipelotrichaceae</taxon>
        <taxon>Holdemanella</taxon>
    </lineage>
</organism>
<keyword evidence="1" id="KW-0863">Zinc-finger</keyword>
<dbReference type="RefSeq" id="WP_118320440.1">
    <property type="nucleotide sequence ID" value="NZ_CATXNH010000005.1"/>
</dbReference>
<dbReference type="EMBL" id="QRVM01000050">
    <property type="protein sequence ID" value="RGS44930.1"/>
    <property type="molecule type" value="Genomic_DNA"/>
</dbReference>
<dbReference type="Pfam" id="PF04434">
    <property type="entry name" value="SWIM"/>
    <property type="match status" value="1"/>
</dbReference>
<dbReference type="AlphaFoldDB" id="A0A413CRV6"/>
<dbReference type="InterPro" id="IPR007527">
    <property type="entry name" value="Znf_SWIM"/>
</dbReference>
<name>A0A413CRV6_9FIRM</name>
<dbReference type="EMBL" id="QSAT01000034">
    <property type="protein sequence ID" value="RGW73164.1"/>
    <property type="molecule type" value="Genomic_DNA"/>
</dbReference>
<dbReference type="Proteomes" id="UP000285274">
    <property type="component" value="Unassembled WGS sequence"/>
</dbReference>
<dbReference type="PROSITE" id="PS50966">
    <property type="entry name" value="ZF_SWIM"/>
    <property type="match status" value="1"/>
</dbReference>
<evidence type="ECO:0000313" key="3">
    <source>
        <dbReference type="EMBL" id="RGS44930.1"/>
    </source>
</evidence>
<feature type="domain" description="SWIM-type" evidence="2">
    <location>
        <begin position="155"/>
        <end position="185"/>
    </location>
</feature>
<evidence type="ECO:0000256" key="1">
    <source>
        <dbReference type="PROSITE-ProRule" id="PRU00325"/>
    </source>
</evidence>
<evidence type="ECO:0000313" key="5">
    <source>
        <dbReference type="Proteomes" id="UP000284651"/>
    </source>
</evidence>
<evidence type="ECO:0000313" key="6">
    <source>
        <dbReference type="Proteomes" id="UP000285274"/>
    </source>
</evidence>
<dbReference type="PANTHER" id="PTHR38133:SF1">
    <property type="entry name" value="SLR1429 PROTEIN"/>
    <property type="match status" value="1"/>
</dbReference>